<protein>
    <submittedName>
        <fullName evidence="6">Putative zinc-finger containing protein</fullName>
    </submittedName>
</protein>
<dbReference type="PANTHER" id="PTHR38777">
    <property type="entry name" value="FELS-2 PROPHAGE PROTEIN"/>
    <property type="match status" value="1"/>
</dbReference>
<dbReference type="GO" id="GO:1900378">
    <property type="term" value="P:positive regulation of secondary metabolite biosynthetic process"/>
    <property type="evidence" value="ECO:0007669"/>
    <property type="project" value="TreeGrafter"/>
</dbReference>
<evidence type="ECO:0000256" key="2">
    <source>
        <dbReference type="ARBA" id="ARBA00022771"/>
    </source>
</evidence>
<organism evidence="6 7">
    <name type="scientific">Buttiauxella brennerae ATCC 51605</name>
    <dbReference type="NCBI Taxonomy" id="1354251"/>
    <lineage>
        <taxon>Bacteria</taxon>
        <taxon>Pseudomonadati</taxon>
        <taxon>Pseudomonadota</taxon>
        <taxon>Gammaproteobacteria</taxon>
        <taxon>Enterobacterales</taxon>
        <taxon>Enterobacteriaceae</taxon>
        <taxon>Buttiauxella</taxon>
    </lineage>
</organism>
<dbReference type="NCBIfam" id="TIGR02419">
    <property type="entry name" value="C4_traR_proteo"/>
    <property type="match status" value="1"/>
</dbReference>
<dbReference type="AlphaFoldDB" id="A0A1B7IQU3"/>
<dbReference type="GO" id="GO:0008270">
    <property type="term" value="F:zinc ion binding"/>
    <property type="evidence" value="ECO:0007669"/>
    <property type="project" value="UniProtKB-KW"/>
</dbReference>
<dbReference type="PRINTS" id="PR00618">
    <property type="entry name" value="DKSAZNFINGER"/>
</dbReference>
<evidence type="ECO:0000259" key="5">
    <source>
        <dbReference type="Pfam" id="PF01258"/>
    </source>
</evidence>
<evidence type="ECO:0000256" key="4">
    <source>
        <dbReference type="PROSITE-ProRule" id="PRU00510"/>
    </source>
</evidence>
<dbReference type="OrthoDB" id="962301at2"/>
<gene>
    <name evidence="6" type="ORF">M975_1992</name>
</gene>
<dbReference type="Gene3D" id="1.20.120.910">
    <property type="entry name" value="DksA, coiled-coil domain"/>
    <property type="match status" value="1"/>
</dbReference>
<dbReference type="PROSITE" id="PS51128">
    <property type="entry name" value="ZF_DKSA_2"/>
    <property type="match status" value="1"/>
</dbReference>
<dbReference type="PANTHER" id="PTHR38777:SF1">
    <property type="entry name" value="DNAK SUPPRESSOR PROTEIN"/>
    <property type="match status" value="1"/>
</dbReference>
<accession>A0A1B7IQU3</accession>
<dbReference type="PROSITE" id="PS01102">
    <property type="entry name" value="ZF_DKSA_1"/>
    <property type="match status" value="1"/>
</dbReference>
<sequence>MADSMDQVQLRVEEERQRNIQKALARKPAVSSFYCESCGAPIPEARRAAVPGVELCVTCQEIHELKSQHYKGAV</sequence>
<dbReference type="InterPro" id="IPR012783">
    <property type="entry name" value="Znf_C4_TraR"/>
</dbReference>
<keyword evidence="7" id="KW-1185">Reference proteome</keyword>
<reference evidence="6 7" key="1">
    <citation type="submission" date="2016-04" db="EMBL/GenBank/DDBJ databases">
        <title>ATOL: Assembling a taxonomically balanced genome-scale reconstruction of the evolutionary history of the Enterobacteriaceae.</title>
        <authorList>
            <person name="Plunkett G.III."/>
            <person name="Neeno-Eckwall E.C."/>
            <person name="Glasner J.D."/>
            <person name="Perna N.T."/>
        </authorList>
    </citation>
    <scope>NUCLEOTIDE SEQUENCE [LARGE SCALE GENOMIC DNA]</scope>
    <source>
        <strain evidence="6 7">ATCC 51605</strain>
    </source>
</reference>
<dbReference type="InterPro" id="IPR020458">
    <property type="entry name" value="Znf_DskA_TraR_CS"/>
</dbReference>
<feature type="domain" description="Zinc finger DksA/TraR C4-type" evidence="5">
    <location>
        <begin position="34"/>
        <end position="64"/>
    </location>
</feature>
<evidence type="ECO:0000256" key="1">
    <source>
        <dbReference type="ARBA" id="ARBA00022723"/>
    </source>
</evidence>
<proteinExistence type="predicted"/>
<dbReference type="InterPro" id="IPR020460">
    <property type="entry name" value="Znf_C4-type_bac"/>
</dbReference>
<dbReference type="Proteomes" id="UP000078410">
    <property type="component" value="Unassembled WGS sequence"/>
</dbReference>
<evidence type="ECO:0000313" key="6">
    <source>
        <dbReference type="EMBL" id="OAT32100.1"/>
    </source>
</evidence>
<dbReference type="RefSeq" id="WP_064559056.1">
    <property type="nucleotide sequence ID" value="NZ_LXER01000017.1"/>
</dbReference>
<keyword evidence="1" id="KW-0479">Metal-binding</keyword>
<comment type="caution">
    <text evidence="6">The sequence shown here is derived from an EMBL/GenBank/DDBJ whole genome shotgun (WGS) entry which is preliminary data.</text>
</comment>
<dbReference type="EMBL" id="LXER01000017">
    <property type="protein sequence ID" value="OAT32100.1"/>
    <property type="molecule type" value="Genomic_DNA"/>
</dbReference>
<evidence type="ECO:0000313" key="7">
    <source>
        <dbReference type="Proteomes" id="UP000078410"/>
    </source>
</evidence>
<dbReference type="SUPFAM" id="SSF57716">
    <property type="entry name" value="Glucocorticoid receptor-like (DNA-binding domain)"/>
    <property type="match status" value="1"/>
</dbReference>
<keyword evidence="2 6" id="KW-0863">Zinc-finger</keyword>
<feature type="zinc finger region" description="dksA C4-type" evidence="4">
    <location>
        <begin position="35"/>
        <end position="59"/>
    </location>
</feature>
<keyword evidence="3" id="KW-0862">Zinc</keyword>
<dbReference type="PATRIC" id="fig|1354251.4.peg.2060"/>
<dbReference type="InterPro" id="IPR000962">
    <property type="entry name" value="Znf_DskA_TraR"/>
</dbReference>
<dbReference type="Pfam" id="PF01258">
    <property type="entry name" value="zf-dskA_traR"/>
    <property type="match status" value="1"/>
</dbReference>
<name>A0A1B7IQU3_9ENTR</name>
<evidence type="ECO:0000256" key="3">
    <source>
        <dbReference type="ARBA" id="ARBA00022833"/>
    </source>
</evidence>